<feature type="domain" description="Large ribosomal subunit protein uL6 alpha-beta" evidence="5">
    <location>
        <begin position="91"/>
        <end position="159"/>
    </location>
</feature>
<dbReference type="PANTHER" id="PTHR11655">
    <property type="entry name" value="60S/50S RIBOSOMAL PROTEIN L6/L9"/>
    <property type="match status" value="1"/>
</dbReference>
<dbReference type="Gene3D" id="3.90.930.12">
    <property type="entry name" value="Ribosomal protein L6, alpha-beta domain"/>
    <property type="match status" value="2"/>
</dbReference>
<keyword evidence="4" id="KW-0687">Ribonucleoprotein</keyword>
<keyword evidence="3" id="KW-0689">Ribosomal protein</keyword>
<evidence type="ECO:0000259" key="5">
    <source>
        <dbReference type="Pfam" id="PF00347"/>
    </source>
</evidence>
<dbReference type="GO" id="GO:0022625">
    <property type="term" value="C:cytosolic large ribosomal subunit"/>
    <property type="evidence" value="ECO:0007669"/>
    <property type="project" value="TreeGrafter"/>
</dbReference>
<dbReference type="InterPro" id="IPR019906">
    <property type="entry name" value="Ribosomal_uL6_bac-type"/>
</dbReference>
<sequence length="159" mass="17600">MSRIGKKPINIPEEVEIKIDKDNIIVKGKLGELSQKFDNTSVKLRMEDNRLTVIPISNSNENRAKYGLYRSLINNMVIGVSSGFSKTLKIVGVGFRASKKGNDLEILAGYSNPVIVNPLQGISFDVPDNTTIVVRGIDKQVVGEMAAKIRSIREPEPYK</sequence>
<proteinExistence type="predicted"/>
<gene>
    <name evidence="6" type="ORF">S03H2_16444</name>
</gene>
<evidence type="ECO:0000256" key="4">
    <source>
        <dbReference type="ARBA" id="ARBA00023274"/>
    </source>
</evidence>
<dbReference type="PANTHER" id="PTHR11655:SF14">
    <property type="entry name" value="LARGE RIBOSOMAL SUBUNIT PROTEIN UL6M"/>
    <property type="match status" value="1"/>
</dbReference>
<dbReference type="EMBL" id="BARU01008398">
    <property type="protein sequence ID" value="GAH40745.1"/>
    <property type="molecule type" value="Genomic_DNA"/>
</dbReference>
<organism evidence="6">
    <name type="scientific">marine sediment metagenome</name>
    <dbReference type="NCBI Taxonomy" id="412755"/>
    <lineage>
        <taxon>unclassified sequences</taxon>
        <taxon>metagenomes</taxon>
        <taxon>ecological metagenomes</taxon>
    </lineage>
</organism>
<dbReference type="Pfam" id="PF00347">
    <property type="entry name" value="Ribosomal_L6"/>
    <property type="match status" value="2"/>
</dbReference>
<feature type="non-terminal residue" evidence="6">
    <location>
        <position position="159"/>
    </location>
</feature>
<accession>X1G7D7</accession>
<dbReference type="NCBIfam" id="TIGR03654">
    <property type="entry name" value="L6_bact"/>
    <property type="match status" value="1"/>
</dbReference>
<dbReference type="FunFam" id="3.90.930.12:FF:000002">
    <property type="entry name" value="50S ribosomal protein L6"/>
    <property type="match status" value="1"/>
</dbReference>
<dbReference type="AlphaFoldDB" id="X1G7D7"/>
<evidence type="ECO:0000313" key="6">
    <source>
        <dbReference type="EMBL" id="GAH40745.1"/>
    </source>
</evidence>
<evidence type="ECO:0000256" key="3">
    <source>
        <dbReference type="ARBA" id="ARBA00022980"/>
    </source>
</evidence>
<reference evidence="6" key="1">
    <citation type="journal article" date="2014" name="Front. Microbiol.">
        <title>High frequency of phylogenetically diverse reductive dehalogenase-homologous genes in deep subseafloor sedimentary metagenomes.</title>
        <authorList>
            <person name="Kawai M."/>
            <person name="Futagami T."/>
            <person name="Toyoda A."/>
            <person name="Takaki Y."/>
            <person name="Nishi S."/>
            <person name="Hori S."/>
            <person name="Arai W."/>
            <person name="Tsubouchi T."/>
            <person name="Morono Y."/>
            <person name="Uchiyama I."/>
            <person name="Ito T."/>
            <person name="Fujiyama A."/>
            <person name="Inagaki F."/>
            <person name="Takami H."/>
        </authorList>
    </citation>
    <scope>NUCLEOTIDE SEQUENCE</scope>
    <source>
        <strain evidence="6">Expedition CK06-06</strain>
    </source>
</reference>
<dbReference type="InterPro" id="IPR036789">
    <property type="entry name" value="Ribosomal_uL6-like_a/b-dom_sf"/>
</dbReference>
<dbReference type="GO" id="GO:0002181">
    <property type="term" value="P:cytoplasmic translation"/>
    <property type="evidence" value="ECO:0007669"/>
    <property type="project" value="TreeGrafter"/>
</dbReference>
<dbReference type="GO" id="GO:0003735">
    <property type="term" value="F:structural constituent of ribosome"/>
    <property type="evidence" value="ECO:0007669"/>
    <property type="project" value="InterPro"/>
</dbReference>
<dbReference type="InterPro" id="IPR000702">
    <property type="entry name" value="Ribosomal_uL6-like"/>
</dbReference>
<dbReference type="GO" id="GO:0019843">
    <property type="term" value="F:rRNA binding"/>
    <property type="evidence" value="ECO:0007669"/>
    <property type="project" value="UniProtKB-KW"/>
</dbReference>
<keyword evidence="2" id="KW-0694">RNA-binding</keyword>
<comment type="caution">
    <text evidence="6">The sequence shown here is derived from an EMBL/GenBank/DDBJ whole genome shotgun (WGS) entry which is preliminary data.</text>
</comment>
<evidence type="ECO:0000256" key="1">
    <source>
        <dbReference type="ARBA" id="ARBA00022730"/>
    </source>
</evidence>
<evidence type="ECO:0000256" key="2">
    <source>
        <dbReference type="ARBA" id="ARBA00022884"/>
    </source>
</evidence>
<protein>
    <recommendedName>
        <fullName evidence="5">Large ribosomal subunit protein uL6 alpha-beta domain-containing protein</fullName>
    </recommendedName>
</protein>
<name>X1G7D7_9ZZZZ</name>
<dbReference type="SUPFAM" id="SSF56053">
    <property type="entry name" value="Ribosomal protein L6"/>
    <property type="match status" value="2"/>
</dbReference>
<dbReference type="PIRSF" id="PIRSF002162">
    <property type="entry name" value="Ribosomal_L6"/>
    <property type="match status" value="1"/>
</dbReference>
<dbReference type="InterPro" id="IPR020040">
    <property type="entry name" value="Ribosomal_uL6_a/b-dom"/>
</dbReference>
<feature type="domain" description="Large ribosomal subunit protein uL6 alpha-beta" evidence="5">
    <location>
        <begin position="11"/>
        <end position="83"/>
    </location>
</feature>
<dbReference type="PRINTS" id="PR00059">
    <property type="entry name" value="RIBOSOMALL6"/>
</dbReference>
<keyword evidence="1" id="KW-0699">rRNA-binding</keyword>